<dbReference type="PANTHER" id="PTHR46083:SF3">
    <property type="entry name" value="UDP-GLYCOSYLTRANSFERASE SUPERFAMILY PROTEIN"/>
    <property type="match status" value="1"/>
</dbReference>
<evidence type="ECO:0000313" key="10">
    <source>
        <dbReference type="EMBL" id="KAG8497397.1"/>
    </source>
</evidence>
<feature type="coiled-coil region" evidence="7">
    <location>
        <begin position="101"/>
        <end position="135"/>
    </location>
</feature>
<dbReference type="EMBL" id="JAHUZN010000004">
    <property type="protein sequence ID" value="KAG8497397.1"/>
    <property type="molecule type" value="Genomic_DNA"/>
</dbReference>
<evidence type="ECO:0000256" key="3">
    <source>
        <dbReference type="ARBA" id="ARBA00012588"/>
    </source>
</evidence>
<feature type="region of interest" description="Disordered" evidence="8">
    <location>
        <begin position="45"/>
        <end position="72"/>
    </location>
</feature>
<name>A0A8J5ZFH6_9ROSI</name>
<dbReference type="AlphaFoldDB" id="A0A8J5ZFH6"/>
<gene>
    <name evidence="10" type="ORF">CXB51_008598</name>
</gene>
<accession>A0A8J5ZFH6</accession>
<comment type="pathway">
    <text evidence="2">Glycan biosynthesis; starch biosynthesis.</text>
</comment>
<keyword evidence="6" id="KW-0750">Starch biosynthesis</keyword>
<dbReference type="Proteomes" id="UP000701853">
    <property type="component" value="Chromosome 4"/>
</dbReference>
<dbReference type="GO" id="GO:0019252">
    <property type="term" value="P:starch biosynthetic process"/>
    <property type="evidence" value="ECO:0007669"/>
    <property type="project" value="UniProtKB-UniPathway"/>
</dbReference>
<keyword evidence="5" id="KW-0808">Transferase</keyword>
<dbReference type="InterPro" id="IPR013534">
    <property type="entry name" value="Starch_synth_cat_dom"/>
</dbReference>
<proteinExistence type="predicted"/>
<evidence type="ECO:0000256" key="1">
    <source>
        <dbReference type="ARBA" id="ARBA00001478"/>
    </source>
</evidence>
<feature type="compositionally biased region" description="Acidic residues" evidence="8">
    <location>
        <begin position="59"/>
        <end position="68"/>
    </location>
</feature>
<reference evidence="10 11" key="1">
    <citation type="journal article" date="2021" name="bioRxiv">
        <title>The Gossypium anomalum genome as a resource for cotton improvement and evolutionary analysis of hybrid incompatibility.</title>
        <authorList>
            <person name="Grover C.E."/>
            <person name="Yuan D."/>
            <person name="Arick M.A."/>
            <person name="Miller E.R."/>
            <person name="Hu G."/>
            <person name="Peterson D.G."/>
            <person name="Wendel J.F."/>
            <person name="Udall J.A."/>
        </authorList>
    </citation>
    <scope>NUCLEOTIDE SEQUENCE [LARGE SCALE GENOMIC DNA]</scope>
    <source>
        <strain evidence="10">JFW-Udall</strain>
        <tissue evidence="10">Leaf</tissue>
    </source>
</reference>
<dbReference type="Gene3D" id="3.40.50.2000">
    <property type="entry name" value="Glycogen Phosphorylase B"/>
    <property type="match status" value="2"/>
</dbReference>
<evidence type="ECO:0000256" key="7">
    <source>
        <dbReference type="SAM" id="Coils"/>
    </source>
</evidence>
<dbReference type="GO" id="GO:0009011">
    <property type="term" value="F:alpha-1,4-glucan glucosyltransferase (ADP-glucose donor) activity"/>
    <property type="evidence" value="ECO:0007669"/>
    <property type="project" value="UniProtKB-EC"/>
</dbReference>
<organism evidence="10 11">
    <name type="scientific">Gossypium anomalum</name>
    <dbReference type="NCBI Taxonomy" id="47600"/>
    <lineage>
        <taxon>Eukaryota</taxon>
        <taxon>Viridiplantae</taxon>
        <taxon>Streptophyta</taxon>
        <taxon>Embryophyta</taxon>
        <taxon>Tracheophyta</taxon>
        <taxon>Spermatophyta</taxon>
        <taxon>Magnoliopsida</taxon>
        <taxon>eudicotyledons</taxon>
        <taxon>Gunneridae</taxon>
        <taxon>Pentapetalae</taxon>
        <taxon>rosids</taxon>
        <taxon>malvids</taxon>
        <taxon>Malvales</taxon>
        <taxon>Malvaceae</taxon>
        <taxon>Malvoideae</taxon>
        <taxon>Gossypium</taxon>
    </lineage>
</organism>
<sequence>MSMATLINPVIPSSPSRRFSIPLTNPNSHFVKAPSLLRCVRKNGEINGLSRTPPPMDNGGEDDAETSLEESSNVELESKNNEIWRLFKEAQQNILYLNKQRVTAVDELNKAKREKQLLLNKIEQLEKENKRVSGKDNLVVCWELLLRIDSMVLGGMVSTEEASKLRRMVIDSKVSLVDVFSGLLQQRDAELLTELRHFSEGSKRKGYHVIHICTEMEPLISVGPLAPYITGLSHALQRKGHLVEVILPKYASLDLDEVQGLREIEADSYSFFNGQLHGNRIWTGVVRGIGVTFIQPLYFSSFFNRDGIYDHPDDFERFTYFSRASLDYIAKSGKQPDVLHLHNWETAIVGPLFWDVFAKQCLDEPDKLALCGLDPGRLHRPDRFQDTAKTHLVNILKGGVVYSNKVIVMSSMHSKGRIIHSMSHGLEPTLTMHKEKLLVAPYGFDNSTWDPSTDKFLPVNYSTENMRGKYACKVALQQQAGISTHASSILVGCIISEVSGFDLEKLKAVVRNATREGAQFVFLGNGTYRALRSFQEAVEDSNVKFFYNYDEALSHLVFAGSDIILCHSFHDPLLQVPLKALRYGAAPVSEASGDNHLRYSSDHDHEITRFSQFMRSTFGVMSLSQALDEMKNNPSTWKTKILNAMKKDFSWDSECYETHVSAYTAVKKSMMLAINEDQRISSVFGMEKLVSSPEITSAMTFYETR</sequence>
<protein>
    <recommendedName>
        <fullName evidence="3">starch synthase</fullName>
        <ecNumber evidence="3">2.4.1.21</ecNumber>
    </recommendedName>
</protein>
<comment type="catalytic activity">
    <reaction evidence="1">
        <text>[(1-&gt;4)-alpha-D-glucosyl](n) + ADP-alpha-D-glucose = [(1-&gt;4)-alpha-D-glucosyl](n+1) + ADP + H(+)</text>
        <dbReference type="Rhea" id="RHEA:18189"/>
        <dbReference type="Rhea" id="RHEA-COMP:9584"/>
        <dbReference type="Rhea" id="RHEA-COMP:9587"/>
        <dbReference type="ChEBI" id="CHEBI:15378"/>
        <dbReference type="ChEBI" id="CHEBI:15444"/>
        <dbReference type="ChEBI" id="CHEBI:57498"/>
        <dbReference type="ChEBI" id="CHEBI:456216"/>
        <dbReference type="EC" id="2.4.1.21"/>
    </reaction>
</comment>
<keyword evidence="4" id="KW-0328">Glycosyltransferase</keyword>
<dbReference type="EC" id="2.4.1.21" evidence="3"/>
<evidence type="ECO:0000259" key="9">
    <source>
        <dbReference type="Pfam" id="PF08323"/>
    </source>
</evidence>
<keyword evidence="7" id="KW-0175">Coiled coil</keyword>
<dbReference type="Pfam" id="PF08323">
    <property type="entry name" value="Glyco_transf_5"/>
    <property type="match status" value="1"/>
</dbReference>
<dbReference type="PANTHER" id="PTHR46083">
    <property type="match status" value="1"/>
</dbReference>
<comment type="caution">
    <text evidence="10">The sequence shown here is derived from an EMBL/GenBank/DDBJ whole genome shotgun (WGS) entry which is preliminary data.</text>
</comment>
<evidence type="ECO:0000256" key="4">
    <source>
        <dbReference type="ARBA" id="ARBA00022676"/>
    </source>
</evidence>
<keyword evidence="11" id="KW-1185">Reference proteome</keyword>
<evidence type="ECO:0000313" key="11">
    <source>
        <dbReference type="Proteomes" id="UP000701853"/>
    </source>
</evidence>
<dbReference type="OrthoDB" id="2018403at2759"/>
<evidence type="ECO:0000256" key="5">
    <source>
        <dbReference type="ARBA" id="ARBA00022679"/>
    </source>
</evidence>
<dbReference type="SUPFAM" id="SSF53756">
    <property type="entry name" value="UDP-Glycosyltransferase/glycogen phosphorylase"/>
    <property type="match status" value="1"/>
</dbReference>
<dbReference type="UniPathway" id="UPA00152"/>
<feature type="domain" description="Starch synthase catalytic" evidence="9">
    <location>
        <begin position="208"/>
        <end position="430"/>
    </location>
</feature>
<evidence type="ECO:0000256" key="8">
    <source>
        <dbReference type="SAM" id="MobiDB-lite"/>
    </source>
</evidence>
<evidence type="ECO:0000256" key="2">
    <source>
        <dbReference type="ARBA" id="ARBA00004727"/>
    </source>
</evidence>
<evidence type="ECO:0000256" key="6">
    <source>
        <dbReference type="ARBA" id="ARBA00022922"/>
    </source>
</evidence>